<proteinExistence type="predicted"/>
<reference evidence="1 2" key="1">
    <citation type="submission" date="2015-05" db="EMBL/GenBank/DDBJ databases">
        <authorList>
            <person name="Tang B."/>
            <person name="Yu Y."/>
        </authorList>
    </citation>
    <scope>NUCLEOTIDE SEQUENCE [LARGE SCALE GENOMIC DNA]</scope>
    <source>
        <strain evidence="1 2">DSM 7029</strain>
    </source>
</reference>
<dbReference type="AlphaFoldDB" id="A0A0G3BQM5"/>
<keyword evidence="2" id="KW-1185">Reference proteome</keyword>
<sequence length="80" mass="8799">MKLLASTETVLVSAQSLDSLWHEAEHLGKVSVDSTWGDAYRVRICFDRKSGTTVWAEGRNTKIEFALADAINEAREMGAG</sequence>
<dbReference type="KEGG" id="pbh:AAW51_2124"/>
<dbReference type="EMBL" id="CP011371">
    <property type="protein sequence ID" value="AKJ28815.1"/>
    <property type="molecule type" value="Genomic_DNA"/>
</dbReference>
<evidence type="ECO:0000313" key="1">
    <source>
        <dbReference type="EMBL" id="AKJ28815.1"/>
    </source>
</evidence>
<accession>A0A0G3BQM5</accession>
<dbReference type="STRING" id="413882.AAW51_2124"/>
<gene>
    <name evidence="1" type="ORF">AAW51_2124</name>
</gene>
<protein>
    <submittedName>
        <fullName evidence="1">Uncharacterized protein</fullName>
    </submittedName>
</protein>
<dbReference type="RefSeq" id="WP_047194598.1">
    <property type="nucleotide sequence ID" value="NZ_CP011371.1"/>
</dbReference>
<organism evidence="1 2">
    <name type="scientific">Caldimonas brevitalea</name>
    <dbReference type="NCBI Taxonomy" id="413882"/>
    <lineage>
        <taxon>Bacteria</taxon>
        <taxon>Pseudomonadati</taxon>
        <taxon>Pseudomonadota</taxon>
        <taxon>Betaproteobacteria</taxon>
        <taxon>Burkholderiales</taxon>
        <taxon>Sphaerotilaceae</taxon>
        <taxon>Caldimonas</taxon>
    </lineage>
</organism>
<dbReference type="OrthoDB" id="9875325at2"/>
<dbReference type="Proteomes" id="UP000035352">
    <property type="component" value="Chromosome"/>
</dbReference>
<name>A0A0G3BQM5_9BURK</name>
<evidence type="ECO:0000313" key="2">
    <source>
        <dbReference type="Proteomes" id="UP000035352"/>
    </source>
</evidence>